<dbReference type="InterPro" id="IPR014436">
    <property type="entry name" value="Extradiol_dOase_DODA"/>
</dbReference>
<keyword evidence="7" id="KW-0223">Dioxygenase</keyword>
<dbReference type="Pfam" id="PF02900">
    <property type="entry name" value="LigB"/>
    <property type="match status" value="1"/>
</dbReference>
<dbReference type="PANTHER" id="PTHR30096:SF0">
    <property type="entry name" value="4,5-DOPA DIOXYGENASE EXTRADIOL-LIKE PROTEIN"/>
    <property type="match status" value="1"/>
</dbReference>
<dbReference type="PANTHER" id="PTHR30096">
    <property type="entry name" value="4,5-DOPA DIOXYGENASE EXTRADIOL-LIKE PROTEIN"/>
    <property type="match status" value="1"/>
</dbReference>
<dbReference type="EMBL" id="FPBL01000001">
    <property type="protein sequence ID" value="SFU33032.1"/>
    <property type="molecule type" value="Genomic_DNA"/>
</dbReference>
<dbReference type="OrthoDB" id="9790889at2"/>
<dbReference type="GO" id="GO:0008198">
    <property type="term" value="F:ferrous iron binding"/>
    <property type="evidence" value="ECO:0007669"/>
    <property type="project" value="InterPro"/>
</dbReference>
<dbReference type="SUPFAM" id="SSF53213">
    <property type="entry name" value="LigB-like"/>
    <property type="match status" value="1"/>
</dbReference>
<keyword evidence="4" id="KW-0862">Zinc</keyword>
<evidence type="ECO:0000256" key="4">
    <source>
        <dbReference type="ARBA" id="ARBA00022833"/>
    </source>
</evidence>
<dbReference type="InterPro" id="IPR004183">
    <property type="entry name" value="Xdiol_dOase_suB"/>
</dbReference>
<evidence type="ECO:0000256" key="2">
    <source>
        <dbReference type="ARBA" id="ARBA00007581"/>
    </source>
</evidence>
<name>A0A1I7FA22_9PROT</name>
<dbReference type="GO" id="GO:0016702">
    <property type="term" value="F:oxidoreductase activity, acting on single donors with incorporation of molecular oxygen, incorporation of two atoms of oxygen"/>
    <property type="evidence" value="ECO:0007669"/>
    <property type="project" value="UniProtKB-ARBA"/>
</dbReference>
<reference evidence="7 8" key="1">
    <citation type="submission" date="2016-10" db="EMBL/GenBank/DDBJ databases">
        <authorList>
            <person name="de Groot N.N."/>
        </authorList>
    </citation>
    <scope>NUCLEOTIDE SEQUENCE [LARGE SCALE GENOMIC DNA]</scope>
    <source>
        <strain evidence="7 8">Nm24</strain>
    </source>
</reference>
<feature type="domain" description="Extradiol ring-cleavage dioxygenase class III enzyme subunit B" evidence="6">
    <location>
        <begin position="38"/>
        <end position="262"/>
    </location>
</feature>
<dbReference type="RefSeq" id="WP_074926513.1">
    <property type="nucleotide sequence ID" value="NZ_FPBL01000001.1"/>
</dbReference>
<keyword evidence="5" id="KW-0560">Oxidoreductase</keyword>
<comment type="cofactor">
    <cofactor evidence="1">
        <name>Zn(2+)</name>
        <dbReference type="ChEBI" id="CHEBI:29105"/>
    </cofactor>
</comment>
<dbReference type="Gene3D" id="3.40.830.10">
    <property type="entry name" value="LigB-like"/>
    <property type="match status" value="1"/>
</dbReference>
<dbReference type="AlphaFoldDB" id="A0A1I7FA22"/>
<dbReference type="CDD" id="cd07363">
    <property type="entry name" value="45_DOPA_Dioxygenase"/>
    <property type="match status" value="1"/>
</dbReference>
<gene>
    <name evidence="7" type="ORF">SAMN05216339_101370</name>
</gene>
<protein>
    <submittedName>
        <fullName evidence="7">Aromatic ring-opening dioxygenase, catalytic subunit, LigB family</fullName>
    </submittedName>
</protein>
<dbReference type="PIRSF" id="PIRSF006157">
    <property type="entry name" value="Doxgns_DODA"/>
    <property type="match status" value="1"/>
</dbReference>
<comment type="similarity">
    <text evidence="2">Belongs to the DODA-type extradiol aromatic ring-opening dioxygenase family.</text>
</comment>
<dbReference type="GO" id="GO:0008270">
    <property type="term" value="F:zinc ion binding"/>
    <property type="evidence" value="ECO:0007669"/>
    <property type="project" value="InterPro"/>
</dbReference>
<evidence type="ECO:0000259" key="6">
    <source>
        <dbReference type="Pfam" id="PF02900"/>
    </source>
</evidence>
<evidence type="ECO:0000256" key="1">
    <source>
        <dbReference type="ARBA" id="ARBA00001947"/>
    </source>
</evidence>
<evidence type="ECO:0000313" key="8">
    <source>
        <dbReference type="Proteomes" id="UP000183926"/>
    </source>
</evidence>
<organism evidence="7 8">
    <name type="scientific">Nitrosomonas eutropha</name>
    <dbReference type="NCBI Taxonomy" id="916"/>
    <lineage>
        <taxon>Bacteria</taxon>
        <taxon>Pseudomonadati</taxon>
        <taxon>Pseudomonadota</taxon>
        <taxon>Betaproteobacteria</taxon>
        <taxon>Nitrosomonadales</taxon>
        <taxon>Nitrosomonadaceae</taxon>
        <taxon>Nitrosomonas</taxon>
    </lineage>
</organism>
<dbReference type="Proteomes" id="UP000183926">
    <property type="component" value="Unassembled WGS sequence"/>
</dbReference>
<evidence type="ECO:0000256" key="3">
    <source>
        <dbReference type="ARBA" id="ARBA00022723"/>
    </source>
</evidence>
<accession>A0A1I7FA22</accession>
<keyword evidence="3" id="KW-0479">Metal-binding</keyword>
<evidence type="ECO:0000313" key="7">
    <source>
        <dbReference type="EMBL" id="SFU33032.1"/>
    </source>
</evidence>
<evidence type="ECO:0000256" key="5">
    <source>
        <dbReference type="ARBA" id="ARBA00023002"/>
    </source>
</evidence>
<proteinExistence type="inferred from homology"/>
<sequence>MSELPQVFAPVLFLPHGGGPLPVLGDKGHETMVFFLREIVTKLEEPAAILIISAHWEEEQATIISSNQPKIIYDYYGFPAAAYEIQYEAPGHPELANEVYTLLAASGISAKLDEQRGFDHGMFIPLKLMFPEARIPCIQLSLLKNLDPQMHIALGRALTSLRNRNILIIGSGMSFHNLKTFFSNTIGSNHEDEVFDRWLVETCTDWSISPKEREQRLIEWEKAPFARFCHPREEHLLPLHVCYGMADTATPVAQTVFNEKVMGKKVSAFLWQ</sequence>